<dbReference type="AlphaFoldDB" id="A0A921F972"/>
<dbReference type="PANTHER" id="PTHR34478:SF1">
    <property type="entry name" value="PROTEIN LEMA"/>
    <property type="match status" value="1"/>
</dbReference>
<dbReference type="InterPro" id="IPR007156">
    <property type="entry name" value="MamQ_LemA"/>
</dbReference>
<evidence type="ECO:0000256" key="2">
    <source>
        <dbReference type="ARBA" id="ARBA00008854"/>
    </source>
</evidence>
<organism evidence="6 7">
    <name type="scientific">Ligilactobacillus acidipiscis</name>
    <dbReference type="NCBI Taxonomy" id="89059"/>
    <lineage>
        <taxon>Bacteria</taxon>
        <taxon>Bacillati</taxon>
        <taxon>Bacillota</taxon>
        <taxon>Bacilli</taxon>
        <taxon>Lactobacillales</taxon>
        <taxon>Lactobacillaceae</taxon>
        <taxon>Ligilactobacillus</taxon>
    </lineage>
</organism>
<dbReference type="Pfam" id="PF04011">
    <property type="entry name" value="LemA"/>
    <property type="match status" value="1"/>
</dbReference>
<evidence type="ECO:0000256" key="5">
    <source>
        <dbReference type="ARBA" id="ARBA00023136"/>
    </source>
</evidence>
<evidence type="ECO:0000256" key="4">
    <source>
        <dbReference type="ARBA" id="ARBA00022989"/>
    </source>
</evidence>
<dbReference type="PANTHER" id="PTHR34478">
    <property type="entry name" value="PROTEIN LEMA"/>
    <property type="match status" value="1"/>
</dbReference>
<comment type="subcellular location">
    <subcellularLocation>
        <location evidence="1">Membrane</location>
        <topology evidence="1">Single-pass membrane protein</topology>
    </subcellularLocation>
</comment>
<comment type="caution">
    <text evidence="6">The sequence shown here is derived from an EMBL/GenBank/DDBJ whole genome shotgun (WGS) entry which is preliminary data.</text>
</comment>
<dbReference type="EMBL" id="DYXG01000092">
    <property type="protein sequence ID" value="HJE97715.1"/>
    <property type="molecule type" value="Genomic_DNA"/>
</dbReference>
<dbReference type="InterPro" id="IPR023353">
    <property type="entry name" value="LemA-like_dom_sf"/>
</dbReference>
<reference evidence="6" key="2">
    <citation type="submission" date="2021-09" db="EMBL/GenBank/DDBJ databases">
        <authorList>
            <person name="Gilroy R."/>
        </authorList>
    </citation>
    <scope>NUCLEOTIDE SEQUENCE</scope>
    <source>
        <strain evidence="6">CHK174-6876</strain>
    </source>
</reference>
<evidence type="ECO:0000256" key="3">
    <source>
        <dbReference type="ARBA" id="ARBA00022692"/>
    </source>
</evidence>
<evidence type="ECO:0000313" key="6">
    <source>
        <dbReference type="EMBL" id="HJE97715.1"/>
    </source>
</evidence>
<proteinExistence type="inferred from homology"/>
<sequence>MIWLIVIAIIAILLIWGIVTYNKFIRFRENINNAMSQISAQIESRWDALTNLITATKNYQTYESKTLTKIIEDRSSVPQDASVKDIDQDDQRFSNALGVISALAEQYPDLKASNVYLQTMSSVDKYENQVRESRMIYNDTVTRFNRAIKTFPNSLLASPFGFTEQNYFKNTESKQEMPQWSE</sequence>
<keyword evidence="5" id="KW-0472">Membrane</keyword>
<dbReference type="RefSeq" id="WP_270334942.1">
    <property type="nucleotide sequence ID" value="NZ_CP113926.1"/>
</dbReference>
<name>A0A921F972_9LACO</name>
<gene>
    <name evidence="6" type="ORF">K8V00_08840</name>
</gene>
<dbReference type="SUPFAM" id="SSF140478">
    <property type="entry name" value="LemA-like"/>
    <property type="match status" value="1"/>
</dbReference>
<protein>
    <submittedName>
        <fullName evidence="6">LemA family protein</fullName>
    </submittedName>
</protein>
<dbReference type="Gene3D" id="1.20.1440.20">
    <property type="entry name" value="LemA-like domain"/>
    <property type="match status" value="1"/>
</dbReference>
<keyword evidence="4" id="KW-1133">Transmembrane helix</keyword>
<evidence type="ECO:0000313" key="7">
    <source>
        <dbReference type="Proteomes" id="UP000707535"/>
    </source>
</evidence>
<dbReference type="GO" id="GO:0016020">
    <property type="term" value="C:membrane"/>
    <property type="evidence" value="ECO:0007669"/>
    <property type="project" value="UniProtKB-SubCell"/>
</dbReference>
<keyword evidence="3" id="KW-0812">Transmembrane</keyword>
<reference evidence="6" key="1">
    <citation type="journal article" date="2021" name="PeerJ">
        <title>Extensive microbial diversity within the chicken gut microbiome revealed by metagenomics and culture.</title>
        <authorList>
            <person name="Gilroy R."/>
            <person name="Ravi A."/>
            <person name="Getino M."/>
            <person name="Pursley I."/>
            <person name="Horton D.L."/>
            <person name="Alikhan N.F."/>
            <person name="Baker D."/>
            <person name="Gharbi K."/>
            <person name="Hall N."/>
            <person name="Watson M."/>
            <person name="Adriaenssens E.M."/>
            <person name="Foster-Nyarko E."/>
            <person name="Jarju S."/>
            <person name="Secka A."/>
            <person name="Antonio M."/>
            <person name="Oren A."/>
            <person name="Chaudhuri R.R."/>
            <person name="La Ragione R."/>
            <person name="Hildebrand F."/>
            <person name="Pallen M.J."/>
        </authorList>
    </citation>
    <scope>NUCLEOTIDE SEQUENCE</scope>
    <source>
        <strain evidence="6">CHK174-6876</strain>
    </source>
</reference>
<comment type="similarity">
    <text evidence="2">Belongs to the LemA family.</text>
</comment>
<evidence type="ECO:0000256" key="1">
    <source>
        <dbReference type="ARBA" id="ARBA00004167"/>
    </source>
</evidence>
<accession>A0A921F972</accession>
<dbReference type="Proteomes" id="UP000707535">
    <property type="component" value="Unassembled WGS sequence"/>
</dbReference>